<evidence type="ECO:0000313" key="5">
    <source>
        <dbReference type="Proteomes" id="UP001500218"/>
    </source>
</evidence>
<dbReference type="InterPro" id="IPR009078">
    <property type="entry name" value="Ferritin-like_SF"/>
</dbReference>
<dbReference type="PANTHER" id="PTHR42932">
    <property type="entry name" value="GENERAL STRESS PROTEIN 20U"/>
    <property type="match status" value="1"/>
</dbReference>
<dbReference type="RefSeq" id="WP_344128423.1">
    <property type="nucleotide sequence ID" value="NZ_BAAALT010000046.1"/>
</dbReference>
<dbReference type="PROSITE" id="PS00818">
    <property type="entry name" value="DPS_1"/>
    <property type="match status" value="1"/>
</dbReference>
<dbReference type="PIRSF" id="PIRSF005900">
    <property type="entry name" value="Dps"/>
    <property type="match status" value="1"/>
</dbReference>
<dbReference type="Proteomes" id="UP001500218">
    <property type="component" value="Unassembled WGS sequence"/>
</dbReference>
<dbReference type="CDD" id="cd01043">
    <property type="entry name" value="DPS"/>
    <property type="match status" value="1"/>
</dbReference>
<dbReference type="PRINTS" id="PR01346">
    <property type="entry name" value="HELNAPAPROT"/>
</dbReference>
<gene>
    <name evidence="4" type="ORF">GCM10009682_18640</name>
</gene>
<sequence>MATRRTSSTNELTGLVNVDVNTVGTLLQDTLVELTDLHLRGKQAHWNLAGPTFKQVHEQLDEVVDGVRAAADEVAERAVAIGYAVDGRPSTVAKSTPLSEFPAGQITVAECVELMTTALEEACGHIRERIGKLDEPDPVSQDTLIGVLATLEKFHWMFAVQRVGAAR</sequence>
<protein>
    <submittedName>
        <fullName evidence="4">DNA starvation/stationary phase protection protein</fullName>
    </submittedName>
</protein>
<dbReference type="SUPFAM" id="SSF47240">
    <property type="entry name" value="Ferritin-like"/>
    <property type="match status" value="1"/>
</dbReference>
<accession>A0ABP4Y3V2</accession>
<dbReference type="EMBL" id="BAAALT010000046">
    <property type="protein sequence ID" value="GAA1797254.1"/>
    <property type="molecule type" value="Genomic_DNA"/>
</dbReference>
<dbReference type="Gene3D" id="1.20.1260.10">
    <property type="match status" value="1"/>
</dbReference>
<name>A0ABP4Y3V2_9ACTN</name>
<dbReference type="InterPro" id="IPR008331">
    <property type="entry name" value="Ferritin_DPS_dom"/>
</dbReference>
<comment type="caution">
    <text evidence="4">The sequence shown here is derived from an EMBL/GenBank/DDBJ whole genome shotgun (WGS) entry which is preliminary data.</text>
</comment>
<evidence type="ECO:0000259" key="3">
    <source>
        <dbReference type="Pfam" id="PF00210"/>
    </source>
</evidence>
<comment type="similarity">
    <text evidence="1 2">Belongs to the Dps family.</text>
</comment>
<keyword evidence="5" id="KW-1185">Reference proteome</keyword>
<evidence type="ECO:0000256" key="2">
    <source>
        <dbReference type="RuleBase" id="RU003875"/>
    </source>
</evidence>
<dbReference type="InterPro" id="IPR012347">
    <property type="entry name" value="Ferritin-like"/>
</dbReference>
<dbReference type="InterPro" id="IPR002177">
    <property type="entry name" value="DPS_DNA-bd"/>
</dbReference>
<organism evidence="4 5">
    <name type="scientific">Luedemannella flava</name>
    <dbReference type="NCBI Taxonomy" id="349316"/>
    <lineage>
        <taxon>Bacteria</taxon>
        <taxon>Bacillati</taxon>
        <taxon>Actinomycetota</taxon>
        <taxon>Actinomycetes</taxon>
        <taxon>Micromonosporales</taxon>
        <taxon>Micromonosporaceae</taxon>
        <taxon>Luedemannella</taxon>
    </lineage>
</organism>
<feature type="domain" description="Ferritin/DPS" evidence="3">
    <location>
        <begin position="26"/>
        <end position="159"/>
    </location>
</feature>
<proteinExistence type="inferred from homology"/>
<evidence type="ECO:0000256" key="1">
    <source>
        <dbReference type="ARBA" id="ARBA00009497"/>
    </source>
</evidence>
<reference evidence="5" key="1">
    <citation type="journal article" date="2019" name="Int. J. Syst. Evol. Microbiol.">
        <title>The Global Catalogue of Microorganisms (GCM) 10K type strain sequencing project: providing services to taxonomists for standard genome sequencing and annotation.</title>
        <authorList>
            <consortium name="The Broad Institute Genomics Platform"/>
            <consortium name="The Broad Institute Genome Sequencing Center for Infectious Disease"/>
            <person name="Wu L."/>
            <person name="Ma J."/>
        </authorList>
    </citation>
    <scope>NUCLEOTIDE SEQUENCE [LARGE SCALE GENOMIC DNA]</scope>
    <source>
        <strain evidence="5">JCM 13250</strain>
    </source>
</reference>
<dbReference type="PANTHER" id="PTHR42932:SF2">
    <property type="entry name" value="DNA PROTECTION DURING STARVATION PROTEIN 1"/>
    <property type="match status" value="1"/>
</dbReference>
<dbReference type="InterPro" id="IPR023188">
    <property type="entry name" value="DPS_DNA-bd_CS"/>
</dbReference>
<evidence type="ECO:0000313" key="4">
    <source>
        <dbReference type="EMBL" id="GAA1797254.1"/>
    </source>
</evidence>
<dbReference type="Pfam" id="PF00210">
    <property type="entry name" value="Ferritin"/>
    <property type="match status" value="1"/>
</dbReference>